<feature type="signal peptide" evidence="1">
    <location>
        <begin position="1"/>
        <end position="22"/>
    </location>
</feature>
<accession>A0A9X3HZK9</accession>
<proteinExistence type="predicted"/>
<evidence type="ECO:0000313" key="3">
    <source>
        <dbReference type="Proteomes" id="UP001148482"/>
    </source>
</evidence>
<protein>
    <submittedName>
        <fullName evidence="2">DUF4251 domain-containing protein</fullName>
    </submittedName>
</protein>
<evidence type="ECO:0000256" key="1">
    <source>
        <dbReference type="SAM" id="SignalP"/>
    </source>
</evidence>
<name>A0A9X3HZK9_9FLAO</name>
<dbReference type="Proteomes" id="UP001148482">
    <property type="component" value="Unassembled WGS sequence"/>
</dbReference>
<dbReference type="InterPro" id="IPR025347">
    <property type="entry name" value="DUF4251"/>
</dbReference>
<organism evidence="2 3">
    <name type="scientific">Salinimicrobium profundisediminis</name>
    <dbReference type="NCBI Taxonomy" id="2994553"/>
    <lineage>
        <taxon>Bacteria</taxon>
        <taxon>Pseudomonadati</taxon>
        <taxon>Bacteroidota</taxon>
        <taxon>Flavobacteriia</taxon>
        <taxon>Flavobacteriales</taxon>
        <taxon>Flavobacteriaceae</taxon>
        <taxon>Salinimicrobium</taxon>
    </lineage>
</organism>
<comment type="caution">
    <text evidence="2">The sequence shown here is derived from an EMBL/GenBank/DDBJ whole genome shotgun (WGS) entry which is preliminary data.</text>
</comment>
<dbReference type="AlphaFoldDB" id="A0A9X3HZK9"/>
<dbReference type="PROSITE" id="PS51257">
    <property type="entry name" value="PROKAR_LIPOPROTEIN"/>
    <property type="match status" value="1"/>
</dbReference>
<sequence length="164" mass="18704">MKRRFLLLFLALIFVACGSSNRTSEASAEYRQMLEKVQNLDFKIENDWADPAKYSRVNLIGNPNHITFEEDNVEVFLPFFGERQFGGGYGSSGAIEYEGPLKDLEIEEKPGKNQVRIFFRGNNESENMDFRIIVFANGNTNTSVTSSQRDQISYDGQIVKKDPE</sequence>
<dbReference type="RefSeq" id="WP_266068249.1">
    <property type="nucleotide sequence ID" value="NZ_JAPJDA010000003.1"/>
</dbReference>
<evidence type="ECO:0000313" key="2">
    <source>
        <dbReference type="EMBL" id="MCX2837050.1"/>
    </source>
</evidence>
<feature type="chain" id="PRO_5040888218" evidence="1">
    <location>
        <begin position="23"/>
        <end position="164"/>
    </location>
</feature>
<keyword evidence="3" id="KW-1185">Reference proteome</keyword>
<gene>
    <name evidence="2" type="ORF">OQ279_02695</name>
</gene>
<reference evidence="2" key="1">
    <citation type="submission" date="2022-11" db="EMBL/GenBank/DDBJ databases">
        <title>Salinimicrobium profundisediminis sp. nov., isolated from deep-sea sediment of the Mariana Trench.</title>
        <authorList>
            <person name="Fu H."/>
        </authorList>
    </citation>
    <scope>NUCLEOTIDE SEQUENCE</scope>
    <source>
        <strain evidence="2">MT39</strain>
    </source>
</reference>
<dbReference type="Gene3D" id="2.40.128.410">
    <property type="match status" value="1"/>
</dbReference>
<keyword evidence="1" id="KW-0732">Signal</keyword>
<dbReference type="Pfam" id="PF14059">
    <property type="entry name" value="DUF4251"/>
    <property type="match status" value="1"/>
</dbReference>
<dbReference type="EMBL" id="JAPJDA010000003">
    <property type="protein sequence ID" value="MCX2837050.1"/>
    <property type="molecule type" value="Genomic_DNA"/>
</dbReference>